<dbReference type="PANTHER" id="PTHR43476">
    <property type="entry name" value="3-(3-HYDROXY-PHENYL)PROPIONATE/3-HYDROXYCINNAMIC ACID HYDROXYLASE"/>
    <property type="match status" value="1"/>
</dbReference>
<keyword evidence="1" id="KW-0560">Oxidoreductase</keyword>
<dbReference type="NCBIfam" id="NF004834">
    <property type="entry name" value="PRK06185.1-3"/>
    <property type="match status" value="1"/>
</dbReference>
<organism evidence="3 4">
    <name type="scientific">Erwinia mallotivora</name>
    <dbReference type="NCBI Taxonomy" id="69222"/>
    <lineage>
        <taxon>Bacteria</taxon>
        <taxon>Pseudomonadati</taxon>
        <taxon>Pseudomonadota</taxon>
        <taxon>Gammaproteobacteria</taxon>
        <taxon>Enterobacterales</taxon>
        <taxon>Erwiniaceae</taxon>
        <taxon>Erwinia</taxon>
    </lineage>
</organism>
<dbReference type="PRINTS" id="PR00420">
    <property type="entry name" value="RNGMNOXGNASE"/>
</dbReference>
<dbReference type="AlphaFoldDB" id="A0A014M804"/>
<dbReference type="Gene3D" id="3.50.50.60">
    <property type="entry name" value="FAD/NAD(P)-binding domain"/>
    <property type="match status" value="2"/>
</dbReference>
<dbReference type="InterPro" id="IPR036188">
    <property type="entry name" value="FAD/NAD-bd_sf"/>
</dbReference>
<dbReference type="NCBIfam" id="NF004835">
    <property type="entry name" value="PRK06185.1-4"/>
    <property type="match status" value="1"/>
</dbReference>
<keyword evidence="4" id="KW-1185">Reference proteome</keyword>
<dbReference type="InterPro" id="IPR002938">
    <property type="entry name" value="FAD-bd"/>
</dbReference>
<accession>A0A014M804</accession>
<evidence type="ECO:0000313" key="4">
    <source>
        <dbReference type="Proteomes" id="UP000019918"/>
    </source>
</evidence>
<dbReference type="GO" id="GO:0016491">
    <property type="term" value="F:oxidoreductase activity"/>
    <property type="evidence" value="ECO:0007669"/>
    <property type="project" value="UniProtKB-KW"/>
</dbReference>
<dbReference type="OrthoDB" id="8672648at2"/>
<gene>
    <name evidence="3" type="ORF">BG55_17490</name>
</gene>
<proteinExistence type="predicted"/>
<dbReference type="Proteomes" id="UP000019918">
    <property type="component" value="Unassembled WGS sequence"/>
</dbReference>
<dbReference type="PANTHER" id="PTHR43476:SF5">
    <property type="entry name" value="FAD-DEPENDENT MONOOXYGENASE"/>
    <property type="match status" value="1"/>
</dbReference>
<dbReference type="PATRIC" id="fig|69222.5.peg.3563"/>
<protein>
    <recommendedName>
        <fullName evidence="2">FAD-binding domain-containing protein</fullName>
    </recommendedName>
</protein>
<name>A0A014M804_9GAMM</name>
<sequence>MKESHVASSASCCIVGGGPAGLMLGYLLARDGVPVTVLEKHGDFLRDFRGNTIHPSTLEIAWQLDFLDELLAIPHQKAEKLYSEINGKQATLADFSHLPTRCKYIAFMPQWDFLNLLSSKASQLPGFTLIQNAEVRELITENGIVSGVRALVKGDMQAFHSQLVIGCDGRDSIVRRLADLKVRSFGAPRDVLWLKISRQPGDPEWTMGHRGAQKNFIMVDRGSYWQCGYSIVKGSLPALQATGLPAFLQQVADASPFALSRLQQEIADWQQVSLLKIRIDRLEQWARPGLLCIGDAAHAMSPIGGVGVNLAIQDAVATANLLSAPLKNGTLTLKDLQKVQRRRIFPTWATQSLQIMIGKAGQKTRRKPPGKMEQWLRQRKFLARLSGRLIGIGFFPERPGRR</sequence>
<evidence type="ECO:0000256" key="1">
    <source>
        <dbReference type="ARBA" id="ARBA00023002"/>
    </source>
</evidence>
<evidence type="ECO:0000313" key="3">
    <source>
        <dbReference type="EMBL" id="EXU74204.1"/>
    </source>
</evidence>
<dbReference type="STRING" id="69222.BG55_17490"/>
<comment type="caution">
    <text evidence="3">The sequence shown here is derived from an EMBL/GenBank/DDBJ whole genome shotgun (WGS) entry which is preliminary data.</text>
</comment>
<dbReference type="EMBL" id="JFHN01000063">
    <property type="protein sequence ID" value="EXU74204.1"/>
    <property type="molecule type" value="Genomic_DNA"/>
</dbReference>
<dbReference type="InterPro" id="IPR050631">
    <property type="entry name" value="PheA/TfdB_FAD_monoxygenase"/>
</dbReference>
<evidence type="ECO:0000259" key="2">
    <source>
        <dbReference type="Pfam" id="PF01494"/>
    </source>
</evidence>
<dbReference type="Pfam" id="PF01494">
    <property type="entry name" value="FAD_binding_3"/>
    <property type="match status" value="1"/>
</dbReference>
<dbReference type="SUPFAM" id="SSF51905">
    <property type="entry name" value="FAD/NAD(P)-binding domain"/>
    <property type="match status" value="1"/>
</dbReference>
<reference evidence="3 4" key="1">
    <citation type="submission" date="2014-02" db="EMBL/GenBank/DDBJ databases">
        <title>Draft genome of Erwinia mallotivora strain BT-MARDI, a papaya dieback pathogen.</title>
        <authorList>
            <person name="Redzuan R."/>
            <person name="Abu Bakar N."/>
            <person name="Badrun R."/>
            <person name="Mohd Raih M.F."/>
            <person name="Rozano L."/>
            <person name="Mat Amin N."/>
        </authorList>
    </citation>
    <scope>NUCLEOTIDE SEQUENCE [LARGE SCALE GENOMIC DNA]</scope>
    <source>
        <strain evidence="3 4">BT-MARDI</strain>
    </source>
</reference>
<dbReference type="RefSeq" id="WP_034939729.1">
    <property type="nucleotide sequence ID" value="NZ_JFHN01000063.1"/>
</dbReference>
<feature type="domain" description="FAD-binding" evidence="2">
    <location>
        <begin position="12"/>
        <end position="330"/>
    </location>
</feature>
<dbReference type="GO" id="GO:0071949">
    <property type="term" value="F:FAD binding"/>
    <property type="evidence" value="ECO:0007669"/>
    <property type="project" value="InterPro"/>
</dbReference>